<dbReference type="NCBIfam" id="TIGR00765">
    <property type="entry name" value="yihY_not_rbn"/>
    <property type="match status" value="1"/>
</dbReference>
<organism evidence="7 8">
    <name type="scientific">Jiella mangrovi</name>
    <dbReference type="NCBI Taxonomy" id="2821407"/>
    <lineage>
        <taxon>Bacteria</taxon>
        <taxon>Pseudomonadati</taxon>
        <taxon>Pseudomonadota</taxon>
        <taxon>Alphaproteobacteria</taxon>
        <taxon>Hyphomicrobiales</taxon>
        <taxon>Aurantimonadaceae</taxon>
        <taxon>Jiella</taxon>
    </lineage>
</organism>
<protein>
    <submittedName>
        <fullName evidence="7">YihY/virulence factor BrkB family protein</fullName>
    </submittedName>
</protein>
<comment type="caution">
    <text evidence="7">The sequence shown here is derived from an EMBL/GenBank/DDBJ whole genome shotgun (WGS) entry which is preliminary data.</text>
</comment>
<dbReference type="PANTHER" id="PTHR30213">
    <property type="entry name" value="INNER MEMBRANE PROTEIN YHJD"/>
    <property type="match status" value="1"/>
</dbReference>
<reference evidence="7 8" key="1">
    <citation type="submission" date="2021-04" db="EMBL/GenBank/DDBJ databases">
        <title>Whole genome sequence of Jiella sp. KSK16Y-1.</title>
        <authorList>
            <person name="Tuo L."/>
        </authorList>
    </citation>
    <scope>NUCLEOTIDE SEQUENCE [LARGE SCALE GENOMIC DNA]</scope>
    <source>
        <strain evidence="7 8">KSK16Y-1</strain>
    </source>
</reference>
<evidence type="ECO:0000256" key="2">
    <source>
        <dbReference type="ARBA" id="ARBA00022475"/>
    </source>
</evidence>
<proteinExistence type="predicted"/>
<evidence type="ECO:0000256" key="3">
    <source>
        <dbReference type="ARBA" id="ARBA00022692"/>
    </source>
</evidence>
<keyword evidence="4 6" id="KW-1133">Transmembrane helix</keyword>
<dbReference type="InterPro" id="IPR017039">
    <property type="entry name" value="Virul_fac_BrkB"/>
</dbReference>
<keyword evidence="3 6" id="KW-0812">Transmembrane</keyword>
<keyword evidence="5 6" id="KW-0472">Membrane</keyword>
<sequence length="386" mass="41255">MAKPTANKSSDAMADRLGLRATAPREIPKPGWKNILLRVFSEISNDRVLLVAAGVTYYLLLAMVPAMAAFVSVYGLVADPSTVQQHISALSTLLPGGAVQIVDEQLTRLTSAANGTLGLSLVLSVAISLWSANAGVKALFEAMNVAYDEREERSFIKLTLITFAFTLCLMASAMTMIALTVVLPIVLNFVGLGEGTEWAITGASILATLALVTLGISALYRWGPCRANARWRWITPGAILSVVVIGIVSLLFSWYTANFGSYDATYGSLGALIGMMTWMWLTVIILIVGGELNSEMEHQTARDTTTGPEQPMGERGATMADRVADASVAGGRLYVEKDPSLKKEIDALYDGAGYRHRQRDQWIAAAVPAAIALVAVAGLSRSGRRG</sequence>
<accession>A0ABS4BHQ1</accession>
<keyword evidence="2" id="KW-1003">Cell membrane</keyword>
<dbReference type="PANTHER" id="PTHR30213:SF0">
    <property type="entry name" value="UPF0761 MEMBRANE PROTEIN YIHY"/>
    <property type="match status" value="1"/>
</dbReference>
<feature type="transmembrane region" description="Helical" evidence="6">
    <location>
        <begin position="117"/>
        <end position="140"/>
    </location>
</feature>
<keyword evidence="8" id="KW-1185">Reference proteome</keyword>
<comment type="subcellular location">
    <subcellularLocation>
        <location evidence="1">Cell membrane</location>
        <topology evidence="1">Multi-pass membrane protein</topology>
    </subcellularLocation>
</comment>
<name>A0ABS4BHQ1_9HYPH</name>
<evidence type="ECO:0000313" key="8">
    <source>
        <dbReference type="Proteomes" id="UP000678276"/>
    </source>
</evidence>
<feature type="transmembrane region" description="Helical" evidence="6">
    <location>
        <begin position="198"/>
        <end position="221"/>
    </location>
</feature>
<dbReference type="EMBL" id="JAGJCF010000004">
    <property type="protein sequence ID" value="MBP0615589.1"/>
    <property type="molecule type" value="Genomic_DNA"/>
</dbReference>
<feature type="transmembrane region" description="Helical" evidence="6">
    <location>
        <begin position="160"/>
        <end position="186"/>
    </location>
</feature>
<dbReference type="Pfam" id="PF03631">
    <property type="entry name" value="Virul_fac_BrkB"/>
    <property type="match status" value="1"/>
</dbReference>
<feature type="transmembrane region" description="Helical" evidence="6">
    <location>
        <begin position="48"/>
        <end position="74"/>
    </location>
</feature>
<evidence type="ECO:0000256" key="4">
    <source>
        <dbReference type="ARBA" id="ARBA00022989"/>
    </source>
</evidence>
<dbReference type="Proteomes" id="UP000678276">
    <property type="component" value="Unassembled WGS sequence"/>
</dbReference>
<evidence type="ECO:0000313" key="7">
    <source>
        <dbReference type="EMBL" id="MBP0615589.1"/>
    </source>
</evidence>
<feature type="transmembrane region" description="Helical" evidence="6">
    <location>
        <begin position="362"/>
        <end position="380"/>
    </location>
</feature>
<feature type="transmembrane region" description="Helical" evidence="6">
    <location>
        <begin position="233"/>
        <end position="257"/>
    </location>
</feature>
<evidence type="ECO:0000256" key="6">
    <source>
        <dbReference type="SAM" id="Phobius"/>
    </source>
</evidence>
<gene>
    <name evidence="7" type="ORF">J6595_08355</name>
</gene>
<feature type="transmembrane region" description="Helical" evidence="6">
    <location>
        <begin position="269"/>
        <end position="289"/>
    </location>
</feature>
<evidence type="ECO:0000256" key="5">
    <source>
        <dbReference type="ARBA" id="ARBA00023136"/>
    </source>
</evidence>
<evidence type="ECO:0000256" key="1">
    <source>
        <dbReference type="ARBA" id="ARBA00004651"/>
    </source>
</evidence>
<dbReference type="RefSeq" id="WP_209593999.1">
    <property type="nucleotide sequence ID" value="NZ_JAGJCF010000004.1"/>
</dbReference>